<evidence type="ECO:0000256" key="6">
    <source>
        <dbReference type="ARBA" id="ARBA00022679"/>
    </source>
</evidence>
<protein>
    <recommendedName>
        <fullName evidence="4">histidine kinase</fullName>
        <ecNumber evidence="4">2.7.13.3</ecNumber>
    </recommendedName>
</protein>
<organism evidence="16 17">
    <name type="scientific">Nonomuraea roseoviolacea subsp. carminata</name>
    <dbReference type="NCBI Taxonomy" id="160689"/>
    <lineage>
        <taxon>Bacteria</taxon>
        <taxon>Bacillati</taxon>
        <taxon>Actinomycetota</taxon>
        <taxon>Actinomycetes</taxon>
        <taxon>Streptosporangiales</taxon>
        <taxon>Streptosporangiaceae</taxon>
        <taxon>Nonomuraea</taxon>
    </lineage>
</organism>
<keyword evidence="13 14" id="KW-0472">Membrane</keyword>
<keyword evidence="7 14" id="KW-0812">Transmembrane</keyword>
<dbReference type="InterPro" id="IPR005467">
    <property type="entry name" value="His_kinase_dom"/>
</dbReference>
<dbReference type="SMART" id="SM00387">
    <property type="entry name" value="HATPase_c"/>
    <property type="match status" value="1"/>
</dbReference>
<dbReference type="PROSITE" id="PS50109">
    <property type="entry name" value="HIS_KIN"/>
    <property type="match status" value="1"/>
</dbReference>
<dbReference type="InterPro" id="IPR003661">
    <property type="entry name" value="HisK_dim/P_dom"/>
</dbReference>
<comment type="catalytic activity">
    <reaction evidence="1">
        <text>ATP + protein L-histidine = ADP + protein N-phospho-L-histidine.</text>
        <dbReference type="EC" id="2.7.13.3"/>
    </reaction>
</comment>
<dbReference type="Gene3D" id="1.10.287.130">
    <property type="match status" value="1"/>
</dbReference>
<keyword evidence="8" id="KW-0547">Nucleotide-binding</keyword>
<evidence type="ECO:0000256" key="1">
    <source>
        <dbReference type="ARBA" id="ARBA00000085"/>
    </source>
</evidence>
<dbReference type="InterPro" id="IPR027417">
    <property type="entry name" value="P-loop_NTPase"/>
</dbReference>
<accession>A0ABT1JX19</accession>
<evidence type="ECO:0000256" key="13">
    <source>
        <dbReference type="ARBA" id="ARBA00023136"/>
    </source>
</evidence>
<keyword evidence="10" id="KW-0067">ATP-binding</keyword>
<dbReference type="PANTHER" id="PTHR45569:SF1">
    <property type="entry name" value="SENSOR PROTEIN KDPD"/>
    <property type="match status" value="1"/>
</dbReference>
<evidence type="ECO:0000256" key="8">
    <source>
        <dbReference type="ARBA" id="ARBA00022741"/>
    </source>
</evidence>
<feature type="transmembrane region" description="Helical" evidence="14">
    <location>
        <begin position="464"/>
        <end position="485"/>
    </location>
</feature>
<keyword evidence="12" id="KW-0902">Two-component regulatory system</keyword>
<dbReference type="Pfam" id="PF02518">
    <property type="entry name" value="HATPase_c"/>
    <property type="match status" value="1"/>
</dbReference>
<dbReference type="InterPro" id="IPR003594">
    <property type="entry name" value="HATPase_dom"/>
</dbReference>
<evidence type="ECO:0000256" key="2">
    <source>
        <dbReference type="ARBA" id="ARBA00004141"/>
    </source>
</evidence>
<dbReference type="Gene3D" id="3.40.50.300">
    <property type="entry name" value="P-loop containing nucleotide triphosphate hydrolases"/>
    <property type="match status" value="1"/>
</dbReference>
<evidence type="ECO:0000256" key="7">
    <source>
        <dbReference type="ARBA" id="ARBA00022692"/>
    </source>
</evidence>
<dbReference type="Gene3D" id="3.40.50.620">
    <property type="entry name" value="HUPs"/>
    <property type="match status" value="1"/>
</dbReference>
<evidence type="ECO:0000256" key="4">
    <source>
        <dbReference type="ARBA" id="ARBA00012438"/>
    </source>
</evidence>
<dbReference type="GO" id="GO:0004673">
    <property type="term" value="F:protein histidine kinase activity"/>
    <property type="evidence" value="ECO:0007669"/>
    <property type="project" value="UniProtKB-EC"/>
</dbReference>
<dbReference type="InterPro" id="IPR025201">
    <property type="entry name" value="KdpD_TM"/>
</dbReference>
<keyword evidence="6 16" id="KW-0808">Transferase</keyword>
<evidence type="ECO:0000256" key="9">
    <source>
        <dbReference type="ARBA" id="ARBA00022777"/>
    </source>
</evidence>
<dbReference type="SUPFAM" id="SSF55874">
    <property type="entry name" value="ATPase domain of HSP90 chaperone/DNA topoisomerase II/histidine kinase"/>
    <property type="match status" value="1"/>
</dbReference>
<feature type="domain" description="Histidine kinase" evidence="15">
    <location>
        <begin position="634"/>
        <end position="847"/>
    </location>
</feature>
<dbReference type="InterPro" id="IPR036097">
    <property type="entry name" value="HisK_dim/P_sf"/>
</dbReference>
<keyword evidence="17" id="KW-1185">Reference proteome</keyword>
<dbReference type="Pfam" id="PF13493">
    <property type="entry name" value="DUF4118"/>
    <property type="match status" value="1"/>
</dbReference>
<evidence type="ECO:0000313" key="17">
    <source>
        <dbReference type="Proteomes" id="UP001320766"/>
    </source>
</evidence>
<dbReference type="InterPro" id="IPR036890">
    <property type="entry name" value="HATPase_C_sf"/>
</dbReference>
<dbReference type="Gene3D" id="1.20.120.620">
    <property type="entry name" value="Backbone structure of the membrane domain of e. Coli histidine kinase receptor kdpd"/>
    <property type="match status" value="1"/>
</dbReference>
<evidence type="ECO:0000256" key="12">
    <source>
        <dbReference type="ARBA" id="ARBA00023012"/>
    </source>
</evidence>
<dbReference type="Pfam" id="PF02702">
    <property type="entry name" value="KdpD"/>
    <property type="match status" value="1"/>
</dbReference>
<evidence type="ECO:0000256" key="3">
    <source>
        <dbReference type="ARBA" id="ARBA00004236"/>
    </source>
</evidence>
<dbReference type="InterPro" id="IPR038318">
    <property type="entry name" value="KdpD_sf"/>
</dbReference>
<dbReference type="Pfam" id="PF00512">
    <property type="entry name" value="HisKA"/>
    <property type="match status" value="1"/>
</dbReference>
<reference evidence="16 17" key="1">
    <citation type="submission" date="2022-06" db="EMBL/GenBank/DDBJ databases">
        <title>Sequencing the genomes of 1000 actinobacteria strains.</title>
        <authorList>
            <person name="Klenk H.-P."/>
        </authorList>
    </citation>
    <scope>NUCLEOTIDE SEQUENCE [LARGE SCALE GENOMIC DNA]</scope>
    <source>
        <strain evidence="16 17">DSM 44170</strain>
    </source>
</reference>
<dbReference type="InterPro" id="IPR003852">
    <property type="entry name" value="Sig_transdc_His_kinase_KdpD_N"/>
</dbReference>
<comment type="caution">
    <text evidence="16">The sequence shown here is derived from an EMBL/GenBank/DDBJ whole genome shotgun (WGS) entry which is preliminary data.</text>
</comment>
<feature type="transmembrane region" description="Helical" evidence="14">
    <location>
        <begin position="415"/>
        <end position="444"/>
    </location>
</feature>
<dbReference type="PANTHER" id="PTHR45569">
    <property type="entry name" value="SENSOR PROTEIN KDPD"/>
    <property type="match status" value="1"/>
</dbReference>
<dbReference type="CDD" id="cd00075">
    <property type="entry name" value="HATPase"/>
    <property type="match status" value="1"/>
</dbReference>
<evidence type="ECO:0000256" key="10">
    <source>
        <dbReference type="ARBA" id="ARBA00022840"/>
    </source>
</evidence>
<dbReference type="CDD" id="cd00082">
    <property type="entry name" value="HisKA"/>
    <property type="match status" value="1"/>
</dbReference>
<dbReference type="InterPro" id="IPR052023">
    <property type="entry name" value="Histidine_kinase_KdpD"/>
</dbReference>
<keyword evidence="11 14" id="KW-1133">Transmembrane helix</keyword>
<dbReference type="EC" id="2.7.13.3" evidence="4"/>
<keyword evidence="5" id="KW-0597">Phosphoprotein</keyword>
<dbReference type="SUPFAM" id="SSF47384">
    <property type="entry name" value="Homodimeric domain of signal transducing histidine kinase"/>
    <property type="match status" value="1"/>
</dbReference>
<dbReference type="PRINTS" id="PR00344">
    <property type="entry name" value="BCTRLSENSOR"/>
</dbReference>
<evidence type="ECO:0000259" key="15">
    <source>
        <dbReference type="PROSITE" id="PS50109"/>
    </source>
</evidence>
<dbReference type="RefSeq" id="WP_308211123.1">
    <property type="nucleotide sequence ID" value="NZ_BAAAVE010000009.1"/>
</dbReference>
<dbReference type="SMART" id="SM00388">
    <property type="entry name" value="HisKA"/>
    <property type="match status" value="1"/>
</dbReference>
<dbReference type="Proteomes" id="UP001320766">
    <property type="component" value="Unassembled WGS sequence"/>
</dbReference>
<dbReference type="Pfam" id="PF00582">
    <property type="entry name" value="Usp"/>
    <property type="match status" value="1"/>
</dbReference>
<keyword evidence="9 16" id="KW-0418">Kinase</keyword>
<dbReference type="Gene3D" id="3.30.565.10">
    <property type="entry name" value="Histidine kinase-like ATPase, C-terminal domain"/>
    <property type="match status" value="1"/>
</dbReference>
<dbReference type="InterPro" id="IPR014729">
    <property type="entry name" value="Rossmann-like_a/b/a_fold"/>
</dbReference>
<dbReference type="SUPFAM" id="SSF52402">
    <property type="entry name" value="Adenine nucleotide alpha hydrolases-like"/>
    <property type="match status" value="1"/>
</dbReference>
<evidence type="ECO:0000256" key="11">
    <source>
        <dbReference type="ARBA" id="ARBA00022989"/>
    </source>
</evidence>
<comment type="subcellular location">
    <subcellularLocation>
        <location evidence="3">Cell membrane</location>
    </subcellularLocation>
    <subcellularLocation>
        <location evidence="2">Membrane</location>
        <topology evidence="2">Multi-pass membrane protein</topology>
    </subcellularLocation>
</comment>
<dbReference type="InterPro" id="IPR004358">
    <property type="entry name" value="Sig_transdc_His_kin-like_C"/>
</dbReference>
<dbReference type="InterPro" id="IPR006016">
    <property type="entry name" value="UspA"/>
</dbReference>
<feature type="transmembrane region" description="Helical" evidence="14">
    <location>
        <begin position="385"/>
        <end position="403"/>
    </location>
</feature>
<proteinExistence type="predicted"/>
<evidence type="ECO:0000256" key="14">
    <source>
        <dbReference type="SAM" id="Phobius"/>
    </source>
</evidence>
<evidence type="ECO:0000256" key="5">
    <source>
        <dbReference type="ARBA" id="ARBA00022553"/>
    </source>
</evidence>
<evidence type="ECO:0000313" key="16">
    <source>
        <dbReference type="EMBL" id="MCP2346308.1"/>
    </source>
</evidence>
<gene>
    <name evidence="16" type="ORF">HD595_002430</name>
</gene>
<sequence>MTTRPATARGRLRVYLGAAPGVGKTYAMLGEGRRARQRGRDVVVGLVETHGRARTAELLEGLEVVPRRTLAHRGASFTELDVDAVIARAPRVALIDELAHTNVPGSRNAKRWQDIEEILDAGIDVVSTVNIQHLESVNDVVEQITGIEQRETVPDEVVRRADQVELVDMSPEALRRRMAHGNVYAPEKVDAALSNYFREGNLTALRELALLWVAGKVDEQLDRYRAAHGIEGTWEARERVVVAVTGGPEGDTLVRRAARIAARSKGADLLAVHVTTGDGLAGADPAGLARHRALVESLGGTYHQVVGDDVPRALLDFARGVNATQLVLGASRRGRFAQLLSRGVGVETTARSGSIDVHMITHAEAQRGRARPARSRAALTRRRRVAGWLVAAAGMPLLTLALLPFRDGVSLPSEILLFLCLVIGVALAGGMWPAVTAAVGGSLLLNWFFTPPVGEFTIADPENLLALVVFVLVAGVVSTIVDLAARRTREAMRAQADAELLSTLAGHVLRGEAALPSLLARLRETFGLTSVTLLERIGPPSPDDPAEPQAWRILATAGGAPVTCPAGADTDVTVRDGLVLAARGRLLAASDRRVLEAFAAEIAVALRQDRLREQAELAEPLAEADRMRTALLAAVSHDLRTPLASAKAAVDSLNATDVAWSPEDRDELLATADESLDKLNRLVENLLDMSRLQAGVLGLALQPVAVEEIVPPAIDDLGPLRDRVESDIPFELPEVVADPALLERVLVNLLSNAVRYSPADRKALISASWHGDQVEVRVIDRGPGIPPEAHDRVFMPFQRLGDRDNHTGVGLGLALSRGLAEAMGGTLVPDETPGGGLTMILALPISSRAVAP</sequence>
<name>A0ABT1JX19_9ACTN</name>
<dbReference type="EMBL" id="JAMZEC010000001">
    <property type="protein sequence ID" value="MCP2346308.1"/>
    <property type="molecule type" value="Genomic_DNA"/>
</dbReference>